<reference evidence="2 3" key="1">
    <citation type="submission" date="2016-10" db="EMBL/GenBank/DDBJ databases">
        <authorList>
            <person name="de Groot N.N."/>
        </authorList>
    </citation>
    <scope>NUCLEOTIDE SEQUENCE [LARGE SCALE GENOMIC DNA]</scope>
    <source>
        <strain evidence="2 3">DSM 21800</strain>
    </source>
</reference>
<evidence type="ECO:0000313" key="2">
    <source>
        <dbReference type="EMBL" id="SDT25333.1"/>
    </source>
</evidence>
<keyword evidence="3" id="KW-1185">Reference proteome</keyword>
<sequence length="225" mass="24088">MTGRGDSVVFIGPSLCHDEVRKTFDGTVRPPIGRGDLDQLIGCDPPPQQVGIVDGTFLHRLAVTPKEVLRAIDAGITVFGASSIGALRAAECDRYGMIGVGRIYRLFADGEVVADDEVAITMDPDTLAATSEPLINIRLAIAAAVEAGQVTEIVGSTAVRIAAGLYFPDRSWARVVDDLHRLPALPADEVEAFTAWTRSEQRGDQKSADARLLLQMMAGSDDDRD</sequence>
<dbReference type="OrthoDB" id="118811at2"/>
<dbReference type="Pfam" id="PF07812">
    <property type="entry name" value="TfuA"/>
    <property type="match status" value="1"/>
</dbReference>
<accession>A0A1H1YVC4</accession>
<organism evidence="2 3">
    <name type="scientific">Microlunatus soli</name>
    <dbReference type="NCBI Taxonomy" id="630515"/>
    <lineage>
        <taxon>Bacteria</taxon>
        <taxon>Bacillati</taxon>
        <taxon>Actinomycetota</taxon>
        <taxon>Actinomycetes</taxon>
        <taxon>Propionibacteriales</taxon>
        <taxon>Propionibacteriaceae</taxon>
        <taxon>Microlunatus</taxon>
    </lineage>
</organism>
<protein>
    <recommendedName>
        <fullName evidence="1">TfuA-like core domain-containing protein</fullName>
    </recommendedName>
</protein>
<gene>
    <name evidence="2" type="ORF">SAMN04489812_4803</name>
</gene>
<evidence type="ECO:0000313" key="3">
    <source>
        <dbReference type="Proteomes" id="UP000199103"/>
    </source>
</evidence>
<feature type="domain" description="TfuA-like core" evidence="1">
    <location>
        <begin position="54"/>
        <end position="171"/>
    </location>
</feature>
<dbReference type="Proteomes" id="UP000199103">
    <property type="component" value="Chromosome I"/>
</dbReference>
<evidence type="ECO:0000259" key="1">
    <source>
        <dbReference type="Pfam" id="PF07812"/>
    </source>
</evidence>
<name>A0A1H1YVC4_9ACTN</name>
<dbReference type="EMBL" id="LT629772">
    <property type="protein sequence ID" value="SDT25333.1"/>
    <property type="molecule type" value="Genomic_DNA"/>
</dbReference>
<dbReference type="RefSeq" id="WP_091528187.1">
    <property type="nucleotide sequence ID" value="NZ_LT629772.1"/>
</dbReference>
<dbReference type="InterPro" id="IPR012924">
    <property type="entry name" value="TfuA_core"/>
</dbReference>
<dbReference type="STRING" id="630515.SAMN04489812_4803"/>
<proteinExistence type="predicted"/>
<dbReference type="AlphaFoldDB" id="A0A1H1YVC4"/>